<evidence type="ECO:0000313" key="1">
    <source>
        <dbReference type="EMBL" id="PLW11166.1"/>
    </source>
</evidence>
<dbReference type="AlphaFoldDB" id="A0A2N5SD30"/>
<keyword evidence="2" id="KW-1185">Reference proteome</keyword>
<gene>
    <name evidence="1" type="ORF">PCANC_21602</name>
</gene>
<organism evidence="1 2">
    <name type="scientific">Puccinia coronata f. sp. avenae</name>
    <dbReference type="NCBI Taxonomy" id="200324"/>
    <lineage>
        <taxon>Eukaryota</taxon>
        <taxon>Fungi</taxon>
        <taxon>Dikarya</taxon>
        <taxon>Basidiomycota</taxon>
        <taxon>Pucciniomycotina</taxon>
        <taxon>Pucciniomycetes</taxon>
        <taxon>Pucciniales</taxon>
        <taxon>Pucciniaceae</taxon>
        <taxon>Puccinia</taxon>
    </lineage>
</organism>
<sequence>MAPRYAKRVLNAPKNTYLISPCEKDFITTFKVEGRGELPRAKLKSPHKLNYPLISLNAKSRVDGPLVLQTTSFKAIIQRNPYRHAKAELGLFLLITSGPTREDTRYIWLNSSSGELDSSDESETSTSFSHALPAHLYTPKPLPMVQKIKNWWRYR</sequence>
<evidence type="ECO:0000313" key="2">
    <source>
        <dbReference type="Proteomes" id="UP000235388"/>
    </source>
</evidence>
<accession>A0A2N5SD30</accession>
<reference evidence="1 2" key="1">
    <citation type="submission" date="2017-11" db="EMBL/GenBank/DDBJ databases">
        <title>De novo assembly and phasing of dikaryotic genomes from two isolates of Puccinia coronata f. sp. avenae, the causal agent of oat crown rust.</title>
        <authorList>
            <person name="Miller M.E."/>
            <person name="Zhang Y."/>
            <person name="Omidvar V."/>
            <person name="Sperschneider J."/>
            <person name="Schwessinger B."/>
            <person name="Raley C."/>
            <person name="Palmer J.M."/>
            <person name="Garnica D."/>
            <person name="Upadhyaya N."/>
            <person name="Rathjen J."/>
            <person name="Taylor J.M."/>
            <person name="Park R.F."/>
            <person name="Dodds P.N."/>
            <person name="Hirsch C.D."/>
            <person name="Kianian S.F."/>
            <person name="Figueroa M."/>
        </authorList>
    </citation>
    <scope>NUCLEOTIDE SEQUENCE [LARGE SCALE GENOMIC DNA]</scope>
    <source>
        <strain evidence="1">12NC29</strain>
    </source>
</reference>
<comment type="caution">
    <text evidence="1">The sequence shown here is derived from an EMBL/GenBank/DDBJ whole genome shotgun (WGS) entry which is preliminary data.</text>
</comment>
<dbReference type="EMBL" id="PGCJ01001030">
    <property type="protein sequence ID" value="PLW11166.1"/>
    <property type="molecule type" value="Genomic_DNA"/>
</dbReference>
<proteinExistence type="predicted"/>
<protein>
    <submittedName>
        <fullName evidence="1">Uncharacterized protein</fullName>
    </submittedName>
</protein>
<dbReference type="Proteomes" id="UP000235388">
    <property type="component" value="Unassembled WGS sequence"/>
</dbReference>
<name>A0A2N5SD30_9BASI</name>